<protein>
    <submittedName>
        <fullName evidence="3">Uncharacterized protein</fullName>
    </submittedName>
</protein>
<feature type="region of interest" description="Disordered" evidence="1">
    <location>
        <begin position="549"/>
        <end position="592"/>
    </location>
</feature>
<reference evidence="3 4" key="1">
    <citation type="journal article" date="2019" name="Nat. Ecol. Evol.">
        <title>Megaphylogeny resolves global patterns of mushroom evolution.</title>
        <authorList>
            <person name="Varga T."/>
            <person name="Krizsan K."/>
            <person name="Foldi C."/>
            <person name="Dima B."/>
            <person name="Sanchez-Garcia M."/>
            <person name="Sanchez-Ramirez S."/>
            <person name="Szollosi G.J."/>
            <person name="Szarkandi J.G."/>
            <person name="Papp V."/>
            <person name="Albert L."/>
            <person name="Andreopoulos W."/>
            <person name="Angelini C."/>
            <person name="Antonin V."/>
            <person name="Barry K.W."/>
            <person name="Bougher N.L."/>
            <person name="Buchanan P."/>
            <person name="Buyck B."/>
            <person name="Bense V."/>
            <person name="Catcheside P."/>
            <person name="Chovatia M."/>
            <person name="Cooper J."/>
            <person name="Damon W."/>
            <person name="Desjardin D."/>
            <person name="Finy P."/>
            <person name="Geml J."/>
            <person name="Haridas S."/>
            <person name="Hughes K."/>
            <person name="Justo A."/>
            <person name="Karasinski D."/>
            <person name="Kautmanova I."/>
            <person name="Kiss B."/>
            <person name="Kocsube S."/>
            <person name="Kotiranta H."/>
            <person name="LaButti K.M."/>
            <person name="Lechner B.E."/>
            <person name="Liimatainen K."/>
            <person name="Lipzen A."/>
            <person name="Lukacs Z."/>
            <person name="Mihaltcheva S."/>
            <person name="Morgado L.N."/>
            <person name="Niskanen T."/>
            <person name="Noordeloos M.E."/>
            <person name="Ohm R.A."/>
            <person name="Ortiz-Santana B."/>
            <person name="Ovrebo C."/>
            <person name="Racz N."/>
            <person name="Riley R."/>
            <person name="Savchenko A."/>
            <person name="Shiryaev A."/>
            <person name="Soop K."/>
            <person name="Spirin V."/>
            <person name="Szebenyi C."/>
            <person name="Tomsovsky M."/>
            <person name="Tulloss R.E."/>
            <person name="Uehling J."/>
            <person name="Grigoriev I.V."/>
            <person name="Vagvolgyi C."/>
            <person name="Papp T."/>
            <person name="Martin F.M."/>
            <person name="Miettinen O."/>
            <person name="Hibbett D.S."/>
            <person name="Nagy L.G."/>
        </authorList>
    </citation>
    <scope>NUCLEOTIDE SEQUENCE [LARGE SCALE GENOMIC DNA]</scope>
    <source>
        <strain evidence="3 4">HHB13444</strain>
    </source>
</reference>
<feature type="compositionally biased region" description="Polar residues" evidence="1">
    <location>
        <begin position="429"/>
        <end position="449"/>
    </location>
</feature>
<evidence type="ECO:0000256" key="1">
    <source>
        <dbReference type="SAM" id="MobiDB-lite"/>
    </source>
</evidence>
<evidence type="ECO:0000313" key="4">
    <source>
        <dbReference type="Proteomes" id="UP000308197"/>
    </source>
</evidence>
<dbReference type="Gene3D" id="2.60.120.260">
    <property type="entry name" value="Galactose-binding domain-like"/>
    <property type="match status" value="1"/>
</dbReference>
<accession>A0A5C3NYE3</accession>
<dbReference type="InParanoid" id="A0A5C3NYE3"/>
<name>A0A5C3NYE3_9APHY</name>
<gene>
    <name evidence="3" type="ORF">K466DRAFT_666555</name>
</gene>
<dbReference type="EMBL" id="ML211492">
    <property type="protein sequence ID" value="TFK82374.1"/>
    <property type="molecule type" value="Genomic_DNA"/>
</dbReference>
<proteinExistence type="predicted"/>
<organism evidence="3 4">
    <name type="scientific">Polyporus arcularius HHB13444</name>
    <dbReference type="NCBI Taxonomy" id="1314778"/>
    <lineage>
        <taxon>Eukaryota</taxon>
        <taxon>Fungi</taxon>
        <taxon>Dikarya</taxon>
        <taxon>Basidiomycota</taxon>
        <taxon>Agaricomycotina</taxon>
        <taxon>Agaricomycetes</taxon>
        <taxon>Polyporales</taxon>
        <taxon>Polyporaceae</taxon>
        <taxon>Polyporus</taxon>
    </lineage>
</organism>
<dbReference type="STRING" id="1314778.A0A5C3NYE3"/>
<keyword evidence="2" id="KW-0472">Membrane</keyword>
<keyword evidence="4" id="KW-1185">Reference proteome</keyword>
<keyword evidence="2" id="KW-0812">Transmembrane</keyword>
<keyword evidence="2" id="KW-1133">Transmembrane helix</keyword>
<sequence>MSLSRDSRVQNTLLNLLMHRVTSVLDRETERILLIPEYDILVAAESSEAIKKPGLVHHVFVRVAAANFAKSILADPVGVLDLEGKQLMNTVPLELEGQELLNTLTITHVFEAKLHHEFLGSIYYALREIKAWCTKTGAIHYATNESWNHRQDQSHFQEGTFTEGFTNARAELRFNGTSVKVYGIATPRPSGNRTAVPPSVVFSVDDGIPTTVVSDPGAQNGETAHQFYLSPALPPREHILQINVTYGEEDWPFVLDYIQYVPSTESGAASGWGPTEGGLSAAAPKHPGAPVAAIVGSVMGCLALLGAAVLLRFYWYFRKGSTKTKKRGSYIYISAATKVDLLDNEPKLLPPSRALTPEPAADIESAFAASEMRYHSRSPSLNREYLLSPPGLQRSFIDMSEANAESRPSSPPYNSPDSRPSSPPCNRPGTPSASSVHGYQRSPTPSSLSFALLSRPGTPAAVVAFQRPITPPVAMHRPETPSLPAIVYRPATPEGFALLPTVRAGSSGTSKALQLEKEKALRASKQPKFYSDSGVRFKEGEVPPTMEAVMASSHAAQAKAERDRERKKREKEKHVSYGGSAISEVPPEYTEE</sequence>
<dbReference type="AlphaFoldDB" id="A0A5C3NYE3"/>
<feature type="region of interest" description="Disordered" evidence="1">
    <location>
        <begin position="402"/>
        <end position="452"/>
    </location>
</feature>
<evidence type="ECO:0000313" key="3">
    <source>
        <dbReference type="EMBL" id="TFK82374.1"/>
    </source>
</evidence>
<dbReference type="Proteomes" id="UP000308197">
    <property type="component" value="Unassembled WGS sequence"/>
</dbReference>
<feature type="transmembrane region" description="Helical" evidence="2">
    <location>
        <begin position="291"/>
        <end position="317"/>
    </location>
</feature>
<evidence type="ECO:0000256" key="2">
    <source>
        <dbReference type="SAM" id="Phobius"/>
    </source>
</evidence>